<protein>
    <submittedName>
        <fullName evidence="1">Uncharacterized protein</fullName>
    </submittedName>
</protein>
<sequence>MDTYSPTSLIPCRAQTLDVLRHMGTYRPMLMLRGSDDGYGTRWLLDGMQVQPGIAMYLMNGDFLVDSGATEFGARKLTLTESGKRLRDNGVIWWESLGYLERLTVTIFG</sequence>
<dbReference type="AlphaFoldDB" id="A0A9D7FAT2"/>
<dbReference type="Proteomes" id="UP000886602">
    <property type="component" value="Unassembled WGS sequence"/>
</dbReference>
<evidence type="ECO:0000313" key="1">
    <source>
        <dbReference type="EMBL" id="MBK7425334.1"/>
    </source>
</evidence>
<dbReference type="EMBL" id="JADJNC010000067">
    <property type="protein sequence ID" value="MBK7425334.1"/>
    <property type="molecule type" value="Genomic_DNA"/>
</dbReference>
<reference evidence="1" key="1">
    <citation type="submission" date="2020-10" db="EMBL/GenBank/DDBJ databases">
        <title>Connecting structure to function with the recovery of over 1000 high-quality activated sludge metagenome-assembled genomes encoding full-length rRNA genes using long-read sequencing.</title>
        <authorList>
            <person name="Singleton C.M."/>
            <person name="Petriglieri F."/>
            <person name="Kristensen J.M."/>
            <person name="Kirkegaard R.H."/>
            <person name="Michaelsen T.Y."/>
            <person name="Andersen M.H."/>
            <person name="Karst S.M."/>
            <person name="Dueholm M.S."/>
            <person name="Nielsen P.H."/>
            <person name="Albertsen M."/>
        </authorList>
    </citation>
    <scope>NUCLEOTIDE SEQUENCE</scope>
    <source>
        <strain evidence="1">EsbW_18-Q3-R4-48_MAXAC.044</strain>
    </source>
</reference>
<accession>A0A9D7FAT2</accession>
<gene>
    <name evidence="1" type="ORF">IPJ48_20900</name>
</gene>
<proteinExistence type="predicted"/>
<comment type="caution">
    <text evidence="1">The sequence shown here is derived from an EMBL/GenBank/DDBJ whole genome shotgun (WGS) entry which is preliminary data.</text>
</comment>
<evidence type="ECO:0000313" key="2">
    <source>
        <dbReference type="Proteomes" id="UP000886602"/>
    </source>
</evidence>
<organism evidence="1 2">
    <name type="scientific">Candidatus Propionivibrio dominans</name>
    <dbReference type="NCBI Taxonomy" id="2954373"/>
    <lineage>
        <taxon>Bacteria</taxon>
        <taxon>Pseudomonadati</taxon>
        <taxon>Pseudomonadota</taxon>
        <taxon>Betaproteobacteria</taxon>
        <taxon>Rhodocyclales</taxon>
        <taxon>Rhodocyclaceae</taxon>
        <taxon>Propionivibrio</taxon>
    </lineage>
</organism>
<name>A0A9D7FAT2_9RHOO</name>